<dbReference type="GO" id="GO:0046872">
    <property type="term" value="F:metal ion binding"/>
    <property type="evidence" value="ECO:0007669"/>
    <property type="project" value="UniProtKB-KW"/>
</dbReference>
<dbReference type="Pfam" id="PF03264">
    <property type="entry name" value="Cytochrom_NNT"/>
    <property type="match status" value="1"/>
</dbReference>
<dbReference type="GO" id="GO:0030313">
    <property type="term" value="C:cell envelope"/>
    <property type="evidence" value="ECO:0007669"/>
    <property type="project" value="UniProtKB-SubCell"/>
</dbReference>
<dbReference type="InterPro" id="IPR005126">
    <property type="entry name" value="NapC/NirT_cyt_c_N"/>
</dbReference>
<evidence type="ECO:0000256" key="5">
    <source>
        <dbReference type="ARBA" id="ARBA00022982"/>
    </source>
</evidence>
<evidence type="ECO:0000313" key="9">
    <source>
        <dbReference type="Proteomes" id="UP000226420"/>
    </source>
</evidence>
<keyword evidence="4" id="KW-0479">Metal-binding</keyword>
<evidence type="ECO:0000313" key="8">
    <source>
        <dbReference type="EMBL" id="SFD28623.1"/>
    </source>
</evidence>
<evidence type="ECO:0000256" key="6">
    <source>
        <dbReference type="ARBA" id="ARBA00023004"/>
    </source>
</evidence>
<name>A0AAJ5BIB3_9GAMM</name>
<evidence type="ECO:0000256" key="3">
    <source>
        <dbReference type="ARBA" id="ARBA00022617"/>
    </source>
</evidence>
<dbReference type="Proteomes" id="UP000226420">
    <property type="component" value="Unassembled WGS sequence"/>
</dbReference>
<comment type="caution">
    <text evidence="8">The sequence shown here is derived from an EMBL/GenBank/DDBJ whole genome shotgun (WGS) entry which is preliminary data.</text>
</comment>
<reference evidence="8 9" key="1">
    <citation type="submission" date="2016-10" db="EMBL/GenBank/DDBJ databases">
        <authorList>
            <person name="Varghese N."/>
            <person name="Submissions S."/>
        </authorList>
    </citation>
    <scope>NUCLEOTIDE SEQUENCE [LARGE SCALE GENOMIC DNA]</scope>
    <source>
        <strain evidence="8 9">DSM 5563</strain>
    </source>
</reference>
<accession>A0AAJ5BIB3</accession>
<dbReference type="EMBL" id="FOLW01000012">
    <property type="protein sequence ID" value="SFD28623.1"/>
    <property type="molecule type" value="Genomic_DNA"/>
</dbReference>
<dbReference type="SUPFAM" id="SSF48695">
    <property type="entry name" value="Multiheme cytochromes"/>
    <property type="match status" value="1"/>
</dbReference>
<evidence type="ECO:0000256" key="1">
    <source>
        <dbReference type="ARBA" id="ARBA00004196"/>
    </source>
</evidence>
<protein>
    <submittedName>
        <fullName evidence="8">NapC/NirT cytochrome c family, N-terminal region</fullName>
    </submittedName>
</protein>
<keyword evidence="3" id="KW-0349">Heme</keyword>
<dbReference type="Gene3D" id="1.10.3820.10">
    <property type="entry name" value="Di-heme elbow motif domain"/>
    <property type="match status" value="1"/>
</dbReference>
<evidence type="ECO:0000259" key="7">
    <source>
        <dbReference type="Pfam" id="PF03264"/>
    </source>
</evidence>
<keyword evidence="2" id="KW-0813">Transport</keyword>
<feature type="domain" description="NapC/NirT cytochrome c N-terminal" evidence="7">
    <location>
        <begin position="24"/>
        <end position="87"/>
    </location>
</feature>
<proteinExistence type="predicted"/>
<dbReference type="GO" id="GO:0009061">
    <property type="term" value="P:anaerobic respiration"/>
    <property type="evidence" value="ECO:0007669"/>
    <property type="project" value="UniProtKB-ARBA"/>
</dbReference>
<organism evidence="8 9">
    <name type="scientific">Pragia fontium DSM 5563 = ATCC 49100</name>
    <dbReference type="NCBI Taxonomy" id="1122977"/>
    <lineage>
        <taxon>Bacteria</taxon>
        <taxon>Pseudomonadati</taxon>
        <taxon>Pseudomonadota</taxon>
        <taxon>Gammaproteobacteria</taxon>
        <taxon>Enterobacterales</taxon>
        <taxon>Budviciaceae</taxon>
        <taxon>Pragia</taxon>
    </lineage>
</organism>
<evidence type="ECO:0000256" key="4">
    <source>
        <dbReference type="ARBA" id="ARBA00022723"/>
    </source>
</evidence>
<dbReference type="InterPro" id="IPR036280">
    <property type="entry name" value="Multihaem_cyt_sf"/>
</dbReference>
<keyword evidence="5" id="KW-0249">Electron transport</keyword>
<evidence type="ECO:0000256" key="2">
    <source>
        <dbReference type="ARBA" id="ARBA00022448"/>
    </source>
</evidence>
<keyword evidence="6" id="KW-0408">Iron</keyword>
<dbReference type="RefSeq" id="WP_164720472.1">
    <property type="nucleotide sequence ID" value="NZ_FOLW01000012.1"/>
</dbReference>
<dbReference type="AlphaFoldDB" id="A0AAJ5BIB3"/>
<gene>
    <name evidence="8" type="ORF">SAMN02745723_11217</name>
</gene>
<dbReference type="InterPro" id="IPR038266">
    <property type="entry name" value="NapC/NirT_cytc_sf"/>
</dbReference>
<comment type="subcellular location">
    <subcellularLocation>
        <location evidence="1">Cell envelope</location>
    </subcellularLocation>
</comment>
<sequence length="109" mass="12575">MSKGTQGINDVVKVVFTDADKIDWLSHRKLRESFVYDSGCLECHKTLLDKAQENGFKSQQMHQHYKVLQQTENPVACVSCHVTIGHNGELRNELNKTHPEYKYKKENAE</sequence>